<reference evidence="3 4" key="1">
    <citation type="journal article" date="2022" name="Int. J. Syst. Evol. Microbiol.">
        <title>Prevotella herbatica sp. nov., a plant polysaccharide-decomposing anaerobic bacterium isolated from a methanogenic reactor.</title>
        <authorList>
            <person name="Uek A."/>
            <person name="Tonouchi A."/>
            <person name="Kaku N."/>
            <person name="Ueki K."/>
        </authorList>
    </citation>
    <scope>NUCLEOTIDE SEQUENCE [LARGE SCALE GENOMIC DNA]</scope>
    <source>
        <strain evidence="3 4">WR041</strain>
    </source>
</reference>
<sequence length="272" mass="31484">MMPTFLLITGYLVNINKSLRKFSIYYLGILVPYVVMTVAYSVVSYYMPVRDGIHELSVSVILDKVLVTSIGPYWFLHTMLICGLLYYVCFAIPLRREYKIERLIVFGTSLLLLSLFTPLQSLKISSFYFIGVLLRQTDCDFDKVFYKSPLSLIPFCILVFDKSFYDWGLVTVIVMVYCFISFSSWLYGYIKDKKVNKYVILIGMNTFPIYIFHPVFTMAAKFYKPWLAFDASGWLLAIVTIVIAISGSFIMAWILDKTRTCYLLGKESILRL</sequence>
<feature type="transmembrane region" description="Helical" evidence="1">
    <location>
        <begin position="24"/>
        <end position="47"/>
    </location>
</feature>
<name>A0ABM7NWM4_9BACT</name>
<proteinExistence type="predicted"/>
<evidence type="ECO:0000313" key="4">
    <source>
        <dbReference type="Proteomes" id="UP001319045"/>
    </source>
</evidence>
<feature type="transmembrane region" description="Helical" evidence="1">
    <location>
        <begin position="74"/>
        <end position="94"/>
    </location>
</feature>
<organism evidence="3 4">
    <name type="scientific">Prevotella herbatica</name>
    <dbReference type="NCBI Taxonomy" id="2801997"/>
    <lineage>
        <taxon>Bacteria</taxon>
        <taxon>Pseudomonadati</taxon>
        <taxon>Bacteroidota</taxon>
        <taxon>Bacteroidia</taxon>
        <taxon>Bacteroidales</taxon>
        <taxon>Prevotellaceae</taxon>
        <taxon>Prevotella</taxon>
    </lineage>
</organism>
<evidence type="ECO:0000256" key="1">
    <source>
        <dbReference type="SAM" id="Phobius"/>
    </source>
</evidence>
<keyword evidence="1" id="KW-0812">Transmembrane</keyword>
<accession>A0ABM7NWM4</accession>
<evidence type="ECO:0000259" key="2">
    <source>
        <dbReference type="Pfam" id="PF01757"/>
    </source>
</evidence>
<feature type="domain" description="Acyltransferase 3" evidence="2">
    <location>
        <begin position="2"/>
        <end position="253"/>
    </location>
</feature>
<evidence type="ECO:0000313" key="3">
    <source>
        <dbReference type="EMBL" id="BCS84914.1"/>
    </source>
</evidence>
<dbReference type="InterPro" id="IPR002656">
    <property type="entry name" value="Acyl_transf_3_dom"/>
</dbReference>
<feature type="transmembrane region" description="Helical" evidence="1">
    <location>
        <begin position="103"/>
        <end position="122"/>
    </location>
</feature>
<feature type="transmembrane region" description="Helical" evidence="1">
    <location>
        <begin position="199"/>
        <end position="220"/>
    </location>
</feature>
<feature type="transmembrane region" description="Helical" evidence="1">
    <location>
        <begin position="232"/>
        <end position="255"/>
    </location>
</feature>
<dbReference type="Pfam" id="PF01757">
    <property type="entry name" value="Acyl_transf_3"/>
    <property type="match status" value="1"/>
</dbReference>
<keyword evidence="1" id="KW-0472">Membrane</keyword>
<keyword evidence="1" id="KW-1133">Transmembrane helix</keyword>
<dbReference type="Proteomes" id="UP001319045">
    <property type="component" value="Chromosome"/>
</dbReference>
<keyword evidence="4" id="KW-1185">Reference proteome</keyword>
<gene>
    <name evidence="3" type="ORF">prwr041_08070</name>
</gene>
<feature type="transmembrane region" description="Helical" evidence="1">
    <location>
        <begin position="167"/>
        <end position="187"/>
    </location>
</feature>
<protein>
    <recommendedName>
        <fullName evidence="2">Acyltransferase 3 domain-containing protein</fullName>
    </recommendedName>
</protein>
<dbReference type="EMBL" id="AP024484">
    <property type="protein sequence ID" value="BCS84914.1"/>
    <property type="molecule type" value="Genomic_DNA"/>
</dbReference>